<gene>
    <name evidence="3" type="ORF">VAMP_54n11</name>
</gene>
<evidence type="ECO:0000313" key="3">
    <source>
        <dbReference type="EMBL" id="MBS8121968.1"/>
    </source>
</evidence>
<comment type="caution">
    <text evidence="3">The sequence shown here is derived from an EMBL/GenBank/DDBJ whole genome shotgun (WGS) entry which is preliminary data.</text>
</comment>
<organism evidence="3 4">
    <name type="scientific">Candidatus Vampirococcus lugosii</name>
    <dbReference type="NCBI Taxonomy" id="2789015"/>
    <lineage>
        <taxon>Bacteria</taxon>
        <taxon>Candidatus Absconditibacteriota</taxon>
        <taxon>Vampirococcus</taxon>
    </lineage>
</organism>
<proteinExistence type="predicted"/>
<dbReference type="Proteomes" id="UP000680365">
    <property type="component" value="Unassembled WGS sequence"/>
</dbReference>
<sequence length="332" mass="38268">MGIDTLSVGTNDDLDNIQDIIQGMDENNENKTQVREKFEKLKAELEQDGISLEDKEKAYEEFKEALDSIEDEKIKEILNIINGIQSELDNLQTKIDQNDGQVGNLESEKENTRRLVNESFIENGTFEKIEDIDFMDDPGKFFENVMNRFVNSLISSIDSMASFSFFDKNFEIFSNDVKMDKISKFFEKKDYINKSDIDNFSNILNSLSEYTFFGDGNLLQNLDNLDLNSLDGIDDNQVNRELFSKLLIFIKENLEYINKQYPENEKKSAKFDDIIKFLFNNPVANQFRDYAVPSIGIKIPSKTKIEPEIKTKKEGKIKDENIDDGDDSSADD</sequence>
<dbReference type="RefSeq" id="WP_213348989.1">
    <property type="nucleotide sequence ID" value="NZ_JAEDAM010000027.1"/>
</dbReference>
<accession>A0ABS5QLE9</accession>
<feature type="compositionally biased region" description="Acidic residues" evidence="2">
    <location>
        <begin position="321"/>
        <end position="332"/>
    </location>
</feature>
<name>A0ABS5QLE9_9BACT</name>
<dbReference type="EMBL" id="JAEDAM010000027">
    <property type="protein sequence ID" value="MBS8121968.1"/>
    <property type="molecule type" value="Genomic_DNA"/>
</dbReference>
<evidence type="ECO:0000313" key="4">
    <source>
        <dbReference type="Proteomes" id="UP000680365"/>
    </source>
</evidence>
<reference evidence="3 4" key="1">
    <citation type="journal article" date="2021" name="Nat. Commun.">
        <title>Reductive evolution and unique predatory mode in the CPR bacterium Vampirococcus lugosii.</title>
        <authorList>
            <person name="Moreira D."/>
            <person name="Zivanovic Y."/>
            <person name="Lopez-Archilla A.I."/>
            <person name="Iniesto M."/>
            <person name="Lopez-Garcia P."/>
        </authorList>
    </citation>
    <scope>NUCLEOTIDE SEQUENCE [LARGE SCALE GENOMIC DNA]</scope>
    <source>
        <strain evidence="3">Chiprana</strain>
    </source>
</reference>
<feature type="compositionally biased region" description="Basic and acidic residues" evidence="2">
    <location>
        <begin position="308"/>
        <end position="320"/>
    </location>
</feature>
<feature type="region of interest" description="Disordered" evidence="2">
    <location>
        <begin position="308"/>
        <end position="332"/>
    </location>
</feature>
<feature type="coiled-coil region" evidence="1">
    <location>
        <begin position="24"/>
        <end position="108"/>
    </location>
</feature>
<evidence type="ECO:0000256" key="1">
    <source>
        <dbReference type="SAM" id="Coils"/>
    </source>
</evidence>
<keyword evidence="1" id="KW-0175">Coiled coil</keyword>
<protein>
    <submittedName>
        <fullName evidence="3">Uncharacterized protein</fullName>
    </submittedName>
</protein>
<evidence type="ECO:0000256" key="2">
    <source>
        <dbReference type="SAM" id="MobiDB-lite"/>
    </source>
</evidence>
<keyword evidence="4" id="KW-1185">Reference proteome</keyword>